<dbReference type="EMBL" id="JBEPLJ010000025">
    <property type="protein sequence ID" value="MET3588463.1"/>
    <property type="molecule type" value="Genomic_DNA"/>
</dbReference>
<keyword evidence="2" id="KW-1185">Reference proteome</keyword>
<sequence>MPERCTVFVKVDEDAIRGATFGVLQRPLCADLHFSALMDPENENEDLSILGQTYLRQAVISIYIYHMLAGLRWANVVRIHSGDEPGADVEFASKAEAMVFKLSAGVR</sequence>
<evidence type="ECO:0000313" key="1">
    <source>
        <dbReference type="EMBL" id="MET3588463.1"/>
    </source>
</evidence>
<name>A0ABV2HD48_9HYPH</name>
<comment type="caution">
    <text evidence="1">The sequence shown here is derived from an EMBL/GenBank/DDBJ whole genome shotgun (WGS) entry which is preliminary data.</text>
</comment>
<dbReference type="RefSeq" id="WP_247246131.1">
    <property type="nucleotide sequence ID" value="NZ_JALJRA010000026.1"/>
</dbReference>
<organism evidence="1 2">
    <name type="scientific">Pseudorhizobium tarimense</name>
    <dbReference type="NCBI Taxonomy" id="1079109"/>
    <lineage>
        <taxon>Bacteria</taxon>
        <taxon>Pseudomonadati</taxon>
        <taxon>Pseudomonadota</taxon>
        <taxon>Alphaproteobacteria</taxon>
        <taxon>Hyphomicrobiales</taxon>
        <taxon>Rhizobiaceae</taxon>
        <taxon>Rhizobium/Agrobacterium group</taxon>
        <taxon>Pseudorhizobium</taxon>
    </lineage>
</organism>
<reference evidence="1 2" key="1">
    <citation type="submission" date="2024-06" db="EMBL/GenBank/DDBJ databases">
        <title>Genomic Encyclopedia of Type Strains, Phase IV (KMG-IV): sequencing the most valuable type-strain genomes for metagenomic binning, comparative biology and taxonomic classification.</title>
        <authorList>
            <person name="Goeker M."/>
        </authorList>
    </citation>
    <scope>NUCLEOTIDE SEQUENCE [LARGE SCALE GENOMIC DNA]</scope>
    <source>
        <strain evidence="1 2">DSM 105042</strain>
    </source>
</reference>
<protein>
    <submittedName>
        <fullName evidence="1">Uncharacterized protein</fullName>
    </submittedName>
</protein>
<proteinExistence type="predicted"/>
<gene>
    <name evidence="1" type="ORF">ABID21_004599</name>
</gene>
<accession>A0ABV2HD48</accession>
<evidence type="ECO:0000313" key="2">
    <source>
        <dbReference type="Proteomes" id="UP001549031"/>
    </source>
</evidence>
<dbReference type="Proteomes" id="UP001549031">
    <property type="component" value="Unassembled WGS sequence"/>
</dbReference>